<name>A0A0R3C2S3_9BRAD</name>
<comment type="caution">
    <text evidence="2">The sequence shown here is derived from an EMBL/GenBank/DDBJ whole genome shotgun (WGS) entry which is preliminary data.</text>
</comment>
<evidence type="ECO:0000256" key="1">
    <source>
        <dbReference type="SAM" id="MobiDB-lite"/>
    </source>
</evidence>
<feature type="compositionally biased region" description="Acidic residues" evidence="1">
    <location>
        <begin position="36"/>
        <end position="53"/>
    </location>
</feature>
<protein>
    <submittedName>
        <fullName evidence="2">Uncharacterized protein</fullName>
    </submittedName>
</protein>
<dbReference type="OrthoDB" id="8281596at2"/>
<evidence type="ECO:0000313" key="2">
    <source>
        <dbReference type="EMBL" id="KRP92072.1"/>
    </source>
</evidence>
<dbReference type="RefSeq" id="WP_057028858.1">
    <property type="nucleotide sequence ID" value="NZ_JBGCAU010000002.1"/>
</dbReference>
<dbReference type="AlphaFoldDB" id="A0A0R3C2S3"/>
<sequence>MTNKQPKLYAPTEKDLHDNPLIGGSKGANRAGVSPDDLEDVLGENTIEGDVENDVNAGGGIDKDVARSGSPRRGR</sequence>
<feature type="region of interest" description="Disordered" evidence="1">
    <location>
        <begin position="1"/>
        <end position="75"/>
    </location>
</feature>
<dbReference type="Proteomes" id="UP000051380">
    <property type="component" value="Unassembled WGS sequence"/>
</dbReference>
<proteinExistence type="predicted"/>
<accession>A0A0R3C2S3</accession>
<organism evidence="2 3">
    <name type="scientific">Bradyrhizobium yuanmingense</name>
    <dbReference type="NCBI Taxonomy" id="108015"/>
    <lineage>
        <taxon>Bacteria</taxon>
        <taxon>Pseudomonadati</taxon>
        <taxon>Pseudomonadota</taxon>
        <taxon>Alphaproteobacteria</taxon>
        <taxon>Hyphomicrobiales</taxon>
        <taxon>Nitrobacteraceae</taxon>
        <taxon>Bradyrhizobium</taxon>
    </lineage>
</organism>
<dbReference type="STRING" id="108015.GA0061099_1004254"/>
<reference evidence="2 3" key="1">
    <citation type="submission" date="2015-09" db="EMBL/GenBank/DDBJ databases">
        <title>Draft Genome Sequence of the Strain BR 3267 (Bradyrhizobium yuanmingense) recommended as inoculant for cowpea in Brazil.</title>
        <authorList>
            <person name="Simoes-Araujo J.L."/>
            <person name="Zilli J.E."/>
        </authorList>
    </citation>
    <scope>NUCLEOTIDE SEQUENCE [LARGE SCALE GENOMIC DNA]</scope>
    <source>
        <strain evidence="2 3">BR3267</strain>
    </source>
</reference>
<gene>
    <name evidence="2" type="ORF">AOQ72_28065</name>
</gene>
<evidence type="ECO:0000313" key="3">
    <source>
        <dbReference type="Proteomes" id="UP000051380"/>
    </source>
</evidence>
<dbReference type="EMBL" id="LJYF01000031">
    <property type="protein sequence ID" value="KRP92072.1"/>
    <property type="molecule type" value="Genomic_DNA"/>
</dbReference>